<dbReference type="RefSeq" id="XP_020088005.1">
    <property type="nucleotide sequence ID" value="XM_020232416.1"/>
</dbReference>
<evidence type="ECO:0000313" key="2">
    <source>
        <dbReference type="RefSeq" id="XP_020088005.1"/>
    </source>
</evidence>
<keyword evidence="1" id="KW-1185">Reference proteome</keyword>
<gene>
    <name evidence="2 3" type="primary">LOC109710004</name>
</gene>
<sequence>MDQVTEEEEYNEMGSSVTSTLEPRHHLLFSYASSILAIADTTYRRVEEMHGPIGSLAKRVASTTRPMLHPLLLQCLSILSFFDSVVVKFENITMSIFPPSTIIFAKIDELALLADSFPKFFNDAVDELLVFLHQLPVIDVAMEKLGMMSSPSNDERDIIVDIKCEEGERREEDCKRECEGIREVEKSRKEIIEVLEIVEVAEDQSQRGSGRGGDSGGGRKGVVKDQILELFDEGWHLRSV</sequence>
<reference evidence="2 3" key="2">
    <citation type="submission" date="2025-04" db="UniProtKB">
        <authorList>
            <consortium name="RefSeq"/>
        </authorList>
    </citation>
    <scope>IDENTIFICATION</scope>
    <source>
        <tissue evidence="2 3">Leaf</tissue>
    </source>
</reference>
<accession>A0A6P5F3W3</accession>
<dbReference type="RefSeq" id="XP_020088006.1">
    <property type="nucleotide sequence ID" value="XM_020232417.1"/>
</dbReference>
<protein>
    <submittedName>
        <fullName evidence="2 3">Uncharacterized protein LOC109710004</fullName>
    </submittedName>
</protein>
<evidence type="ECO:0000313" key="3">
    <source>
        <dbReference type="RefSeq" id="XP_020088006.1"/>
    </source>
</evidence>
<reference evidence="1" key="1">
    <citation type="journal article" date="2015" name="Nat. Genet.">
        <title>The pineapple genome and the evolution of CAM photosynthesis.</title>
        <authorList>
            <person name="Ming R."/>
            <person name="VanBuren R."/>
            <person name="Wai C.M."/>
            <person name="Tang H."/>
            <person name="Schatz M.C."/>
            <person name="Bowers J.E."/>
            <person name="Lyons E."/>
            <person name="Wang M.L."/>
            <person name="Chen J."/>
            <person name="Biggers E."/>
            <person name="Zhang J."/>
            <person name="Huang L."/>
            <person name="Zhang L."/>
            <person name="Miao W."/>
            <person name="Zhang J."/>
            <person name="Ye Z."/>
            <person name="Miao C."/>
            <person name="Lin Z."/>
            <person name="Wang H."/>
            <person name="Zhou H."/>
            <person name="Yim W.C."/>
            <person name="Priest H.D."/>
            <person name="Zheng C."/>
            <person name="Woodhouse M."/>
            <person name="Edger P.P."/>
            <person name="Guyot R."/>
            <person name="Guo H.B."/>
            <person name="Guo H."/>
            <person name="Zheng G."/>
            <person name="Singh R."/>
            <person name="Sharma A."/>
            <person name="Min X."/>
            <person name="Zheng Y."/>
            <person name="Lee H."/>
            <person name="Gurtowski J."/>
            <person name="Sedlazeck F.J."/>
            <person name="Harkess A."/>
            <person name="McKain M.R."/>
            <person name="Liao Z."/>
            <person name="Fang J."/>
            <person name="Liu J."/>
            <person name="Zhang X."/>
            <person name="Zhang Q."/>
            <person name="Hu W."/>
            <person name="Qin Y."/>
            <person name="Wang K."/>
            <person name="Chen L.Y."/>
            <person name="Shirley N."/>
            <person name="Lin Y.R."/>
            <person name="Liu L.Y."/>
            <person name="Hernandez A.G."/>
            <person name="Wright C.L."/>
            <person name="Bulone V."/>
            <person name="Tuskan G.A."/>
            <person name="Heath K."/>
            <person name="Zee F."/>
            <person name="Moore P.H."/>
            <person name="Sunkar R."/>
            <person name="Leebens-Mack J.H."/>
            <person name="Mockler T."/>
            <person name="Bennetzen J.L."/>
            <person name="Freeling M."/>
            <person name="Sankoff D."/>
            <person name="Paterson A.H."/>
            <person name="Zhu X."/>
            <person name="Yang X."/>
            <person name="Smith J.A."/>
            <person name="Cushman J.C."/>
            <person name="Paull R.E."/>
            <person name="Yu Q."/>
        </authorList>
    </citation>
    <scope>NUCLEOTIDE SEQUENCE [LARGE SCALE GENOMIC DNA]</scope>
    <source>
        <strain evidence="1">cv. F153</strain>
    </source>
</reference>
<dbReference type="OrthoDB" id="684392at2759"/>
<dbReference type="PANTHER" id="PTHR37710:SF1">
    <property type="entry name" value="TRANSMEMBRANE PROTEIN"/>
    <property type="match status" value="1"/>
</dbReference>
<dbReference type="PANTHER" id="PTHR37710">
    <property type="entry name" value="TRANSMEMBRANE PROTEIN"/>
    <property type="match status" value="1"/>
</dbReference>
<proteinExistence type="predicted"/>
<dbReference type="Gramene" id="Aco004684.1.mrna1">
    <property type="protein sequence ID" value="Aco004684.1.mrna1"/>
    <property type="gene ID" value="Aco004684.1.path1"/>
</dbReference>
<name>A0A6P5F3W3_ANACO</name>
<organism evidence="2">
    <name type="scientific">Ananas comosus</name>
    <name type="common">Pineapple</name>
    <name type="synonym">Ananas ananas</name>
    <dbReference type="NCBI Taxonomy" id="4615"/>
    <lineage>
        <taxon>Eukaryota</taxon>
        <taxon>Viridiplantae</taxon>
        <taxon>Streptophyta</taxon>
        <taxon>Embryophyta</taxon>
        <taxon>Tracheophyta</taxon>
        <taxon>Spermatophyta</taxon>
        <taxon>Magnoliopsida</taxon>
        <taxon>Liliopsida</taxon>
        <taxon>Poales</taxon>
        <taxon>Bromeliaceae</taxon>
        <taxon>Bromelioideae</taxon>
        <taxon>Ananas</taxon>
    </lineage>
</organism>
<evidence type="ECO:0000313" key="1">
    <source>
        <dbReference type="Proteomes" id="UP000515123"/>
    </source>
</evidence>
<dbReference type="GeneID" id="109710004"/>
<dbReference type="Proteomes" id="UP000515123">
    <property type="component" value="Linkage group 5"/>
</dbReference>
<dbReference type="AlphaFoldDB" id="A0A6P5F3W3"/>